<sequence>MSIQLKEEFLKGALIRLVPTEEADLTFVKSVERAVENAQFVGDWTVAEHQAALTDHDKLHFTVRDGGNVRVGYIILAGVASSDHNINLLRIAVTQKGKGYGTEVLFLLKRLCFEGLGAHRLWLDVVDDNGRARHVYQKAGFVQEGVLRECMRYSDRYKSLIVMSLLEHEYSEK</sequence>
<dbReference type="Pfam" id="PF00583">
    <property type="entry name" value="Acetyltransf_1"/>
    <property type="match status" value="1"/>
</dbReference>
<feature type="domain" description="N-acetyltransferase" evidence="1">
    <location>
        <begin position="15"/>
        <end position="168"/>
    </location>
</feature>
<dbReference type="EC" id="2.3.-.-" evidence="2"/>
<protein>
    <submittedName>
        <fullName evidence="2">GNAT family N-acetyltransferase</fullName>
        <ecNumber evidence="2">2.3.-.-</ecNumber>
    </submittedName>
</protein>
<dbReference type="PANTHER" id="PTHR43415">
    <property type="entry name" value="SPERMIDINE N(1)-ACETYLTRANSFERASE"/>
    <property type="match status" value="1"/>
</dbReference>
<dbReference type="Proteomes" id="UP001597399">
    <property type="component" value="Unassembled WGS sequence"/>
</dbReference>
<evidence type="ECO:0000259" key="1">
    <source>
        <dbReference type="PROSITE" id="PS51186"/>
    </source>
</evidence>
<evidence type="ECO:0000313" key="3">
    <source>
        <dbReference type="Proteomes" id="UP001597399"/>
    </source>
</evidence>
<dbReference type="CDD" id="cd04301">
    <property type="entry name" value="NAT_SF"/>
    <property type="match status" value="1"/>
</dbReference>
<reference evidence="3" key="1">
    <citation type="journal article" date="2019" name="Int. J. Syst. Evol. Microbiol.">
        <title>The Global Catalogue of Microorganisms (GCM) 10K type strain sequencing project: providing services to taxonomists for standard genome sequencing and annotation.</title>
        <authorList>
            <consortium name="The Broad Institute Genomics Platform"/>
            <consortium name="The Broad Institute Genome Sequencing Center for Infectious Disease"/>
            <person name="Wu L."/>
            <person name="Ma J."/>
        </authorList>
    </citation>
    <scope>NUCLEOTIDE SEQUENCE [LARGE SCALE GENOMIC DNA]</scope>
    <source>
        <strain evidence="3">TISTR 2466</strain>
    </source>
</reference>
<evidence type="ECO:0000313" key="2">
    <source>
        <dbReference type="EMBL" id="MFD2693974.1"/>
    </source>
</evidence>
<accession>A0ABW5S4H3</accession>
<dbReference type="SUPFAM" id="SSF55729">
    <property type="entry name" value="Acyl-CoA N-acyltransferases (Nat)"/>
    <property type="match status" value="1"/>
</dbReference>
<keyword evidence="2" id="KW-0808">Transferase</keyword>
<dbReference type="EMBL" id="JBHUMQ010000024">
    <property type="protein sequence ID" value="MFD2693974.1"/>
    <property type="molecule type" value="Genomic_DNA"/>
</dbReference>
<dbReference type="Gene3D" id="3.40.630.30">
    <property type="match status" value="1"/>
</dbReference>
<dbReference type="InterPro" id="IPR016181">
    <property type="entry name" value="Acyl_CoA_acyltransferase"/>
</dbReference>
<dbReference type="InterPro" id="IPR000182">
    <property type="entry name" value="GNAT_dom"/>
</dbReference>
<dbReference type="PANTHER" id="PTHR43415:SF3">
    <property type="entry name" value="GNAT-FAMILY ACETYLTRANSFERASE"/>
    <property type="match status" value="1"/>
</dbReference>
<dbReference type="RefSeq" id="WP_253063314.1">
    <property type="nucleotide sequence ID" value="NZ_JAMXWM010000020.1"/>
</dbReference>
<dbReference type="GO" id="GO:0016746">
    <property type="term" value="F:acyltransferase activity"/>
    <property type="evidence" value="ECO:0007669"/>
    <property type="project" value="UniProtKB-KW"/>
</dbReference>
<organism evidence="2 3">
    <name type="scientific">Sporolactobacillus shoreicorticis</name>
    <dbReference type="NCBI Taxonomy" id="1923877"/>
    <lineage>
        <taxon>Bacteria</taxon>
        <taxon>Bacillati</taxon>
        <taxon>Bacillota</taxon>
        <taxon>Bacilli</taxon>
        <taxon>Bacillales</taxon>
        <taxon>Sporolactobacillaceae</taxon>
        <taxon>Sporolactobacillus</taxon>
    </lineage>
</organism>
<dbReference type="PROSITE" id="PS51186">
    <property type="entry name" value="GNAT"/>
    <property type="match status" value="1"/>
</dbReference>
<name>A0ABW5S4H3_9BACL</name>
<gene>
    <name evidence="2" type="ORF">ACFSUE_10095</name>
</gene>
<keyword evidence="3" id="KW-1185">Reference proteome</keyword>
<comment type="caution">
    <text evidence="2">The sequence shown here is derived from an EMBL/GenBank/DDBJ whole genome shotgun (WGS) entry which is preliminary data.</text>
</comment>
<keyword evidence="2" id="KW-0012">Acyltransferase</keyword>
<proteinExistence type="predicted"/>